<dbReference type="InterPro" id="IPR015421">
    <property type="entry name" value="PyrdxlP-dep_Trfase_major"/>
</dbReference>
<proteinExistence type="predicted"/>
<dbReference type="Pfam" id="PF00202">
    <property type="entry name" value="Aminotran_3"/>
    <property type="match status" value="1"/>
</dbReference>
<protein>
    <submittedName>
        <fullName evidence="5">Aminotransferase class III-fold pyridoxal phosphate-dependent enzyme</fullName>
    </submittedName>
</protein>
<dbReference type="PANTHER" id="PTHR11986">
    <property type="entry name" value="AMINOTRANSFERASE CLASS III"/>
    <property type="match status" value="1"/>
</dbReference>
<evidence type="ECO:0000313" key="5">
    <source>
        <dbReference type="EMBL" id="RJL35928.1"/>
    </source>
</evidence>
<dbReference type="OrthoDB" id="4495925at2"/>
<dbReference type="InterPro" id="IPR015424">
    <property type="entry name" value="PyrdxlP-dep_Trfase"/>
</dbReference>
<dbReference type="InterPro" id="IPR050103">
    <property type="entry name" value="Class-III_PLP-dep_AT"/>
</dbReference>
<dbReference type="PANTHER" id="PTHR11986:SF79">
    <property type="entry name" value="ACETYLORNITHINE AMINOTRANSFERASE, MITOCHONDRIAL"/>
    <property type="match status" value="1"/>
</dbReference>
<sequence length="709" mass="77349">MRSVYDTPSDRTLDAIAAFNRAKRVNMILTNAYISAEGAKLGRLLDRLCGGAGDRHTFFANSALEALAGAVKLARHTSVRKRRGDGGWVLFVDETSSYPPFFDPLGAGPERALAPRIHFAASLADGLARIGERSWSGVVLVRTRETETRREECARLFELARAQGAMTLSCEAELDLSDPGFFAPELGADVHVFGESLAGRQVPFGCFTMSGEAYAVWNNPRDSVAHTSTFGGNSLCLTLALDSVRAHGFVTGRDEEYFARVDADMRTRIDGFAAHVNTFAATGMEMSGFALDIVEASGARLRLADGREILDCAGGGGVTLRGHNPPDLADGVLARHDPGHDYFADLERALAELTRFPRAFPAVSGATCVDVAVTLALLANAGRTRIVTFTGNFSGKTLGSMNLSKYGQQYTESDREAFRPYYFDVVYVDPFAPGAARELEALLRGGDVALVWFEVIQGMDCRPLPAPVVRLVDDLRAECGYLIGVDEVMTGGWRTGDSFLAHEKVVANSDIAVLAKPLSDATLPVGAVMVTGDVETRARAAAPDLVERLARHYRNNLAAHVALHALRDVSTEERHTRRIRAQQELITGLRELAASSRLFQAAAGSGGHVRLVLDRRWFPYHKRSQVGQLMEAAISALLLRDCGVLVMQLRFFHRIFADEAEVREVVARLKAGTRRYTPLTVYRHAIAQVVSFALAKTVRDLRARRGRAR</sequence>
<dbReference type="AlphaFoldDB" id="A0A3A4BWG2"/>
<reference evidence="5 6" key="1">
    <citation type="submission" date="2018-09" db="EMBL/GenBank/DDBJ databases">
        <title>YIM 75507 draft genome.</title>
        <authorList>
            <person name="Tang S."/>
            <person name="Feng Y."/>
        </authorList>
    </citation>
    <scope>NUCLEOTIDE SEQUENCE [LARGE SCALE GENOMIC DNA]</scope>
    <source>
        <strain evidence="5 6">YIM 75507</strain>
    </source>
</reference>
<name>A0A3A4BWG2_9ACTN</name>
<dbReference type="InterPro" id="IPR015422">
    <property type="entry name" value="PyrdxlP-dep_Trfase_small"/>
</dbReference>
<comment type="caution">
    <text evidence="5">The sequence shown here is derived from an EMBL/GenBank/DDBJ whole genome shotgun (WGS) entry which is preliminary data.</text>
</comment>
<dbReference type="GO" id="GO:0008483">
    <property type="term" value="F:transaminase activity"/>
    <property type="evidence" value="ECO:0007669"/>
    <property type="project" value="UniProtKB-KW"/>
</dbReference>
<dbReference type="EMBL" id="QZEY01000001">
    <property type="protein sequence ID" value="RJL35928.1"/>
    <property type="molecule type" value="Genomic_DNA"/>
</dbReference>
<dbReference type="Proteomes" id="UP000265768">
    <property type="component" value="Unassembled WGS sequence"/>
</dbReference>
<dbReference type="Gene3D" id="3.40.640.10">
    <property type="entry name" value="Type I PLP-dependent aspartate aminotransferase-like (Major domain)"/>
    <property type="match status" value="2"/>
</dbReference>
<dbReference type="InterPro" id="IPR005814">
    <property type="entry name" value="Aminotrans_3"/>
</dbReference>
<evidence type="ECO:0000256" key="1">
    <source>
        <dbReference type="ARBA" id="ARBA00001933"/>
    </source>
</evidence>
<dbReference type="GO" id="GO:0030170">
    <property type="term" value="F:pyridoxal phosphate binding"/>
    <property type="evidence" value="ECO:0007669"/>
    <property type="project" value="InterPro"/>
</dbReference>
<organism evidence="5 6">
    <name type="scientific">Bailinhaonella thermotolerans</name>
    <dbReference type="NCBI Taxonomy" id="1070861"/>
    <lineage>
        <taxon>Bacteria</taxon>
        <taxon>Bacillati</taxon>
        <taxon>Actinomycetota</taxon>
        <taxon>Actinomycetes</taxon>
        <taxon>Streptosporangiales</taxon>
        <taxon>Streptosporangiaceae</taxon>
        <taxon>Bailinhaonella</taxon>
    </lineage>
</organism>
<evidence type="ECO:0000256" key="3">
    <source>
        <dbReference type="ARBA" id="ARBA00022679"/>
    </source>
</evidence>
<evidence type="ECO:0000256" key="2">
    <source>
        <dbReference type="ARBA" id="ARBA00022576"/>
    </source>
</evidence>
<dbReference type="Gene3D" id="3.90.1150.10">
    <property type="entry name" value="Aspartate Aminotransferase, domain 1"/>
    <property type="match status" value="1"/>
</dbReference>
<accession>A0A3A4BWG2</accession>
<dbReference type="SUPFAM" id="SSF53383">
    <property type="entry name" value="PLP-dependent transferases"/>
    <property type="match status" value="2"/>
</dbReference>
<keyword evidence="3 5" id="KW-0808">Transferase</keyword>
<gene>
    <name evidence="5" type="ORF">D5H75_03935</name>
</gene>
<keyword evidence="2 5" id="KW-0032">Aminotransferase</keyword>
<dbReference type="GO" id="GO:0042802">
    <property type="term" value="F:identical protein binding"/>
    <property type="evidence" value="ECO:0007669"/>
    <property type="project" value="TreeGrafter"/>
</dbReference>
<evidence type="ECO:0000313" key="6">
    <source>
        <dbReference type="Proteomes" id="UP000265768"/>
    </source>
</evidence>
<comment type="cofactor">
    <cofactor evidence="1">
        <name>pyridoxal 5'-phosphate</name>
        <dbReference type="ChEBI" id="CHEBI:597326"/>
    </cofactor>
</comment>
<dbReference type="RefSeq" id="WP_119924901.1">
    <property type="nucleotide sequence ID" value="NZ_QZEY01000001.1"/>
</dbReference>
<keyword evidence="6" id="KW-1185">Reference proteome</keyword>
<keyword evidence="4" id="KW-0663">Pyridoxal phosphate</keyword>
<evidence type="ECO:0000256" key="4">
    <source>
        <dbReference type="ARBA" id="ARBA00022898"/>
    </source>
</evidence>